<dbReference type="RefSeq" id="WP_248150060.1">
    <property type="nucleotide sequence ID" value="NZ_JALNMJ010000001.1"/>
</dbReference>
<evidence type="ECO:0000259" key="2">
    <source>
        <dbReference type="Pfam" id="PF08327"/>
    </source>
</evidence>
<dbReference type="EMBL" id="JALNMJ010000001">
    <property type="protein sequence ID" value="MCK7610924.1"/>
    <property type="molecule type" value="Genomic_DNA"/>
</dbReference>
<evidence type="ECO:0000313" key="3">
    <source>
        <dbReference type="EMBL" id="MCK7610924.1"/>
    </source>
</evidence>
<dbReference type="InterPro" id="IPR023393">
    <property type="entry name" value="START-like_dom_sf"/>
</dbReference>
<sequence length="158" mass="17927">MTYETECRFDTLLDLPRERAFSLFVDRPDLWWVSPFRVPGGDALEVGIEPFAGGACYEIDGAGRRIWGTVLSIEPPLYVRLAWQVTQDGEEVADPGTASRLMVNFREAGGATRLEILHDEFLRHGEAGADYLARMCSPEGWPRILDKLKSAARRRDWR</sequence>
<dbReference type="Gene3D" id="3.30.530.20">
    <property type="match status" value="1"/>
</dbReference>
<comment type="similarity">
    <text evidence="1">Belongs to the AHA1 family.</text>
</comment>
<proteinExistence type="inferred from homology"/>
<accession>A0ABT0GND1</accession>
<keyword evidence="4" id="KW-1185">Reference proteome</keyword>
<organism evidence="3 4">
    <name type="scientific">Roseibium sediminicola</name>
    <dbReference type="NCBI Taxonomy" id="2933272"/>
    <lineage>
        <taxon>Bacteria</taxon>
        <taxon>Pseudomonadati</taxon>
        <taxon>Pseudomonadota</taxon>
        <taxon>Alphaproteobacteria</taxon>
        <taxon>Hyphomicrobiales</taxon>
        <taxon>Stappiaceae</taxon>
        <taxon>Roseibium</taxon>
    </lineage>
</organism>
<dbReference type="Pfam" id="PF08327">
    <property type="entry name" value="AHSA1"/>
    <property type="match status" value="1"/>
</dbReference>
<name>A0ABT0GND1_9HYPH</name>
<comment type="caution">
    <text evidence="3">The sequence shown here is derived from an EMBL/GenBank/DDBJ whole genome shotgun (WGS) entry which is preliminary data.</text>
</comment>
<dbReference type="CDD" id="cd08891">
    <property type="entry name" value="SRPBCC_CalC"/>
    <property type="match status" value="1"/>
</dbReference>
<dbReference type="Proteomes" id="UP001431221">
    <property type="component" value="Unassembled WGS sequence"/>
</dbReference>
<evidence type="ECO:0000256" key="1">
    <source>
        <dbReference type="ARBA" id="ARBA00006817"/>
    </source>
</evidence>
<protein>
    <submittedName>
        <fullName evidence="3">SRPBCC family protein</fullName>
    </submittedName>
</protein>
<gene>
    <name evidence="3" type="ORF">M0H32_02020</name>
</gene>
<evidence type="ECO:0000313" key="4">
    <source>
        <dbReference type="Proteomes" id="UP001431221"/>
    </source>
</evidence>
<dbReference type="SUPFAM" id="SSF55961">
    <property type="entry name" value="Bet v1-like"/>
    <property type="match status" value="1"/>
</dbReference>
<feature type="domain" description="Activator of Hsp90 ATPase homologue 1/2-like C-terminal" evidence="2">
    <location>
        <begin position="15"/>
        <end position="151"/>
    </location>
</feature>
<dbReference type="InterPro" id="IPR013538">
    <property type="entry name" value="ASHA1/2-like_C"/>
</dbReference>
<reference evidence="3" key="1">
    <citation type="submission" date="2022-04" db="EMBL/GenBank/DDBJ databases">
        <title>Roseibium sp. CAU 1639 isolated from mud.</title>
        <authorList>
            <person name="Kim W."/>
        </authorList>
    </citation>
    <scope>NUCLEOTIDE SEQUENCE</scope>
    <source>
        <strain evidence="3">CAU 1639</strain>
    </source>
</reference>